<sequence>MYGVVHRGVQPLYCGDPGEGSSGEGSQREEEEEEEGSQEGNDSENTIKNQIRVLLARLNPNVSPSRVDIRTNEVFQEFKALRRLEYLEEFYDRQTSPTFGYNWRIDEGDETGGKRGQGPSGGASGEGGEHPSGDEGGGDEGGCDKGGDKGGSGEGEGTSEAPGYSRPTTDTSEGQAHRHHERSASGVGGHIDIRGLPQIKLSTAVEQVDEGCEGGQSVTTILTAVTVTDNAWCDGSGASVFPVGKKGNIGSPQGLMWMSMDILPYGLGSQGWLRASLDKTMYLAETEQQLEAHTPLDEETLRGDLEIPAEFQSPISEEKAQRGSQEAGTVTGHQEEAMLAEEMEPGGEPNSPFHEDILGSDFDTGTGGSQDSPIVFDTAGKNDTLEGLVAKEAIQVSDIEEDEGHIVLTTPEQHTPVEEGRESTLRTPVQQFNPSVKVINIEESPFTSRQFGDAKEDGAKGKTAVSRRGEHLPYEVNICVILYLEREMIFRFCMLLCIGTVPYLFAYM</sequence>
<dbReference type="AlphaFoldDB" id="A0A388L253"/>
<name>A0A388L253_CHABU</name>
<keyword evidence="2" id="KW-1133">Transmembrane helix</keyword>
<feature type="compositionally biased region" description="Gly residues" evidence="1">
    <location>
        <begin position="114"/>
        <end position="126"/>
    </location>
</feature>
<evidence type="ECO:0000256" key="2">
    <source>
        <dbReference type="SAM" id="Phobius"/>
    </source>
</evidence>
<dbReference type="Proteomes" id="UP000265515">
    <property type="component" value="Unassembled WGS sequence"/>
</dbReference>
<feature type="transmembrane region" description="Helical" evidence="2">
    <location>
        <begin position="488"/>
        <end position="507"/>
    </location>
</feature>
<accession>A0A388L253</accession>
<dbReference type="EMBL" id="BFEA01000242">
    <property type="protein sequence ID" value="GBG76338.1"/>
    <property type="molecule type" value="Genomic_DNA"/>
</dbReference>
<evidence type="ECO:0000313" key="4">
    <source>
        <dbReference type="Proteomes" id="UP000265515"/>
    </source>
</evidence>
<evidence type="ECO:0000256" key="1">
    <source>
        <dbReference type="SAM" id="MobiDB-lite"/>
    </source>
</evidence>
<feature type="region of interest" description="Disordered" evidence="1">
    <location>
        <begin position="98"/>
        <end position="191"/>
    </location>
</feature>
<dbReference type="Gramene" id="GBG76338">
    <property type="protein sequence ID" value="GBG76338"/>
    <property type="gene ID" value="CBR_g22085"/>
</dbReference>
<keyword evidence="2" id="KW-0812">Transmembrane</keyword>
<proteinExistence type="predicted"/>
<reference evidence="3 4" key="1">
    <citation type="journal article" date="2018" name="Cell">
        <title>The Chara Genome: Secondary Complexity and Implications for Plant Terrestrialization.</title>
        <authorList>
            <person name="Nishiyama T."/>
            <person name="Sakayama H."/>
            <person name="Vries J.D."/>
            <person name="Buschmann H."/>
            <person name="Saint-Marcoux D."/>
            <person name="Ullrich K.K."/>
            <person name="Haas F.B."/>
            <person name="Vanderstraeten L."/>
            <person name="Becker D."/>
            <person name="Lang D."/>
            <person name="Vosolsobe S."/>
            <person name="Rombauts S."/>
            <person name="Wilhelmsson P.K.I."/>
            <person name="Janitza P."/>
            <person name="Kern R."/>
            <person name="Heyl A."/>
            <person name="Rumpler F."/>
            <person name="Villalobos L.I.A.C."/>
            <person name="Clay J.M."/>
            <person name="Skokan R."/>
            <person name="Toyoda A."/>
            <person name="Suzuki Y."/>
            <person name="Kagoshima H."/>
            <person name="Schijlen E."/>
            <person name="Tajeshwar N."/>
            <person name="Catarino B."/>
            <person name="Hetherington A.J."/>
            <person name="Saltykova A."/>
            <person name="Bonnot C."/>
            <person name="Breuninger H."/>
            <person name="Symeonidi A."/>
            <person name="Radhakrishnan G.V."/>
            <person name="Van Nieuwerburgh F."/>
            <person name="Deforce D."/>
            <person name="Chang C."/>
            <person name="Karol K.G."/>
            <person name="Hedrich R."/>
            <person name="Ulvskov P."/>
            <person name="Glockner G."/>
            <person name="Delwiche C.F."/>
            <person name="Petrasek J."/>
            <person name="Van de Peer Y."/>
            <person name="Friml J."/>
            <person name="Beilby M."/>
            <person name="Dolan L."/>
            <person name="Kohara Y."/>
            <person name="Sugano S."/>
            <person name="Fujiyama A."/>
            <person name="Delaux P.-M."/>
            <person name="Quint M."/>
            <person name="TheiBen G."/>
            <person name="Hagemann M."/>
            <person name="Harholt J."/>
            <person name="Dunand C."/>
            <person name="Zachgo S."/>
            <person name="Langdale J."/>
            <person name="Maumus F."/>
            <person name="Straeten D.V.D."/>
            <person name="Gould S.B."/>
            <person name="Rensing S.A."/>
        </authorList>
    </citation>
    <scope>NUCLEOTIDE SEQUENCE [LARGE SCALE GENOMIC DNA]</scope>
    <source>
        <strain evidence="3 4">S276</strain>
    </source>
</reference>
<organism evidence="3 4">
    <name type="scientific">Chara braunii</name>
    <name type="common">Braun's stonewort</name>
    <dbReference type="NCBI Taxonomy" id="69332"/>
    <lineage>
        <taxon>Eukaryota</taxon>
        <taxon>Viridiplantae</taxon>
        <taxon>Streptophyta</taxon>
        <taxon>Charophyceae</taxon>
        <taxon>Charales</taxon>
        <taxon>Characeae</taxon>
        <taxon>Chara</taxon>
    </lineage>
</organism>
<comment type="caution">
    <text evidence="3">The sequence shown here is derived from an EMBL/GenBank/DDBJ whole genome shotgun (WGS) entry which is preliminary data.</text>
</comment>
<evidence type="ECO:0000313" key="3">
    <source>
        <dbReference type="EMBL" id="GBG76338.1"/>
    </source>
</evidence>
<feature type="region of interest" description="Disordered" evidence="1">
    <location>
        <begin position="1"/>
        <end position="48"/>
    </location>
</feature>
<keyword evidence="4" id="KW-1185">Reference proteome</keyword>
<protein>
    <submittedName>
        <fullName evidence="3">Uncharacterized protein</fullName>
    </submittedName>
</protein>
<keyword evidence="2" id="KW-0472">Membrane</keyword>
<gene>
    <name evidence="3" type="ORF">CBR_g22085</name>
</gene>